<gene>
    <name evidence="1" type="ORF">EK21DRAFT_119305</name>
</gene>
<name>A0A9P4GTX5_9PLEO</name>
<reference evidence="1" key="1">
    <citation type="journal article" date="2020" name="Stud. Mycol.">
        <title>101 Dothideomycetes genomes: a test case for predicting lifestyles and emergence of pathogens.</title>
        <authorList>
            <person name="Haridas S."/>
            <person name="Albert R."/>
            <person name="Binder M."/>
            <person name="Bloem J."/>
            <person name="Labutti K."/>
            <person name="Salamov A."/>
            <person name="Andreopoulos B."/>
            <person name="Baker S."/>
            <person name="Barry K."/>
            <person name="Bills G."/>
            <person name="Bluhm B."/>
            <person name="Cannon C."/>
            <person name="Castanera R."/>
            <person name="Culley D."/>
            <person name="Daum C."/>
            <person name="Ezra D."/>
            <person name="Gonzalez J."/>
            <person name="Henrissat B."/>
            <person name="Kuo A."/>
            <person name="Liang C."/>
            <person name="Lipzen A."/>
            <person name="Lutzoni F."/>
            <person name="Magnuson J."/>
            <person name="Mondo S."/>
            <person name="Nolan M."/>
            <person name="Ohm R."/>
            <person name="Pangilinan J."/>
            <person name="Park H.-J."/>
            <person name="Ramirez L."/>
            <person name="Alfaro M."/>
            <person name="Sun H."/>
            <person name="Tritt A."/>
            <person name="Yoshinaga Y."/>
            <person name="Zwiers L.-H."/>
            <person name="Turgeon B."/>
            <person name="Goodwin S."/>
            <person name="Spatafora J."/>
            <person name="Crous P."/>
            <person name="Grigoriev I."/>
        </authorList>
    </citation>
    <scope>NUCLEOTIDE SEQUENCE</scope>
    <source>
        <strain evidence="1">CBS 110217</strain>
    </source>
</reference>
<sequence length="109" mass="11942">MNTGFTVNIVRHIGRGDDFGLPPGRHSLTQSALNAMNLPQLGAAASQIVQPGSHGCFGCTMDAIMRRSFEQWNQAIPEARNFALVEGLHGMTRRDQDRVRISNARLPAN</sequence>
<dbReference type="OrthoDB" id="3800465at2759"/>
<dbReference type="Proteomes" id="UP000799777">
    <property type="component" value="Unassembled WGS sequence"/>
</dbReference>
<evidence type="ECO:0000313" key="1">
    <source>
        <dbReference type="EMBL" id="KAF2022873.1"/>
    </source>
</evidence>
<keyword evidence="2" id="KW-1185">Reference proteome</keyword>
<dbReference type="EMBL" id="ML978417">
    <property type="protein sequence ID" value="KAF2022873.1"/>
    <property type="molecule type" value="Genomic_DNA"/>
</dbReference>
<proteinExistence type="predicted"/>
<accession>A0A9P4GTX5</accession>
<evidence type="ECO:0000313" key="2">
    <source>
        <dbReference type="Proteomes" id="UP000799777"/>
    </source>
</evidence>
<organism evidence="1 2">
    <name type="scientific">Setomelanomma holmii</name>
    <dbReference type="NCBI Taxonomy" id="210430"/>
    <lineage>
        <taxon>Eukaryota</taxon>
        <taxon>Fungi</taxon>
        <taxon>Dikarya</taxon>
        <taxon>Ascomycota</taxon>
        <taxon>Pezizomycotina</taxon>
        <taxon>Dothideomycetes</taxon>
        <taxon>Pleosporomycetidae</taxon>
        <taxon>Pleosporales</taxon>
        <taxon>Pleosporineae</taxon>
        <taxon>Phaeosphaeriaceae</taxon>
        <taxon>Setomelanomma</taxon>
    </lineage>
</organism>
<protein>
    <submittedName>
        <fullName evidence="1">Uncharacterized protein</fullName>
    </submittedName>
</protein>
<comment type="caution">
    <text evidence="1">The sequence shown here is derived from an EMBL/GenBank/DDBJ whole genome shotgun (WGS) entry which is preliminary data.</text>
</comment>
<dbReference type="AlphaFoldDB" id="A0A9P4GTX5"/>